<keyword evidence="6" id="KW-1185">Reference proteome</keyword>
<gene>
    <name evidence="5" type="ORF">GGQ63_003440</name>
</gene>
<evidence type="ECO:0000256" key="1">
    <source>
        <dbReference type="ARBA" id="ARBA00023015"/>
    </source>
</evidence>
<dbReference type="EMBL" id="JACHOO010000008">
    <property type="protein sequence ID" value="MBB5754354.1"/>
    <property type="molecule type" value="Genomic_DNA"/>
</dbReference>
<dbReference type="CDD" id="cd00090">
    <property type="entry name" value="HTH_ARSR"/>
    <property type="match status" value="1"/>
</dbReference>
<dbReference type="PROSITE" id="PS51118">
    <property type="entry name" value="HTH_HXLR"/>
    <property type="match status" value="1"/>
</dbReference>
<dbReference type="PANTHER" id="PTHR33204">
    <property type="entry name" value="TRANSCRIPTIONAL REGULATOR, MARR FAMILY"/>
    <property type="match status" value="1"/>
</dbReference>
<accession>A0A7W9FP83</accession>
<evidence type="ECO:0000259" key="4">
    <source>
        <dbReference type="PROSITE" id="PS51118"/>
    </source>
</evidence>
<protein>
    <submittedName>
        <fullName evidence="5">DNA-binding HxlR family transcriptional regulator</fullName>
    </submittedName>
</protein>
<evidence type="ECO:0000256" key="3">
    <source>
        <dbReference type="ARBA" id="ARBA00023163"/>
    </source>
</evidence>
<keyword evidence="3" id="KW-0804">Transcription</keyword>
<evidence type="ECO:0000313" key="6">
    <source>
        <dbReference type="Proteomes" id="UP000523821"/>
    </source>
</evidence>
<dbReference type="InterPro" id="IPR036388">
    <property type="entry name" value="WH-like_DNA-bd_sf"/>
</dbReference>
<organism evidence="5 6">
    <name type="scientific">Prosthecomicrobium pneumaticum</name>
    <dbReference type="NCBI Taxonomy" id="81895"/>
    <lineage>
        <taxon>Bacteria</taxon>
        <taxon>Pseudomonadati</taxon>
        <taxon>Pseudomonadota</taxon>
        <taxon>Alphaproteobacteria</taxon>
        <taxon>Hyphomicrobiales</taxon>
        <taxon>Kaistiaceae</taxon>
        <taxon>Prosthecomicrobium</taxon>
    </lineage>
</organism>
<dbReference type="GO" id="GO:0003677">
    <property type="term" value="F:DNA binding"/>
    <property type="evidence" value="ECO:0007669"/>
    <property type="project" value="UniProtKB-KW"/>
</dbReference>
<dbReference type="RefSeq" id="WP_183857812.1">
    <property type="nucleotide sequence ID" value="NZ_JACHOO010000008.1"/>
</dbReference>
<keyword evidence="1" id="KW-0805">Transcription regulation</keyword>
<dbReference type="PANTHER" id="PTHR33204:SF39">
    <property type="entry name" value="TRANSCRIPTIONAL REGULATORY PROTEIN"/>
    <property type="match status" value="1"/>
</dbReference>
<name>A0A7W9FP83_9HYPH</name>
<dbReference type="Proteomes" id="UP000523821">
    <property type="component" value="Unassembled WGS sequence"/>
</dbReference>
<proteinExistence type="predicted"/>
<dbReference type="SUPFAM" id="SSF46785">
    <property type="entry name" value="Winged helix' DNA-binding domain"/>
    <property type="match status" value="1"/>
</dbReference>
<dbReference type="Gene3D" id="1.10.10.10">
    <property type="entry name" value="Winged helix-like DNA-binding domain superfamily/Winged helix DNA-binding domain"/>
    <property type="match status" value="1"/>
</dbReference>
<dbReference type="InterPro" id="IPR036390">
    <property type="entry name" value="WH_DNA-bd_sf"/>
</dbReference>
<evidence type="ECO:0000256" key="2">
    <source>
        <dbReference type="ARBA" id="ARBA00023125"/>
    </source>
</evidence>
<reference evidence="5 6" key="1">
    <citation type="submission" date="2020-08" db="EMBL/GenBank/DDBJ databases">
        <title>Genomic Encyclopedia of Type Strains, Phase IV (KMG-IV): sequencing the most valuable type-strain genomes for metagenomic binning, comparative biology and taxonomic classification.</title>
        <authorList>
            <person name="Goeker M."/>
        </authorList>
    </citation>
    <scope>NUCLEOTIDE SEQUENCE [LARGE SCALE GENOMIC DNA]</scope>
    <source>
        <strain evidence="5 6">DSM 16268</strain>
    </source>
</reference>
<dbReference type="InterPro" id="IPR002577">
    <property type="entry name" value="HTH_HxlR"/>
</dbReference>
<dbReference type="GO" id="GO:0006355">
    <property type="term" value="P:regulation of DNA-templated transcription"/>
    <property type="evidence" value="ECO:0007669"/>
    <property type="project" value="UniProtKB-ARBA"/>
</dbReference>
<comment type="caution">
    <text evidence="5">The sequence shown here is derived from an EMBL/GenBank/DDBJ whole genome shotgun (WGS) entry which is preliminary data.</text>
</comment>
<keyword evidence="2 5" id="KW-0238">DNA-binding</keyword>
<dbReference type="InterPro" id="IPR011991">
    <property type="entry name" value="ArsR-like_HTH"/>
</dbReference>
<dbReference type="Pfam" id="PF01638">
    <property type="entry name" value="HxlR"/>
    <property type="match status" value="1"/>
</dbReference>
<dbReference type="AlphaFoldDB" id="A0A7W9FP83"/>
<feature type="domain" description="HTH hxlR-type" evidence="4">
    <location>
        <begin position="12"/>
        <end position="111"/>
    </location>
</feature>
<sequence length="126" mass="14381">MAYTEEDVLRTLPGVRPVLEQVAHKWTILILTFLCEEPKRFNALKRRLDGITQKALTDALRRLERNGLVERRVIASSPVAVEYAITPLGRGLQEPFLLLYDWAVEHQSDLATAQARFDRRAEGRPG</sequence>
<evidence type="ECO:0000313" key="5">
    <source>
        <dbReference type="EMBL" id="MBB5754354.1"/>
    </source>
</evidence>